<evidence type="ECO:0000256" key="1">
    <source>
        <dbReference type="ARBA" id="ARBA00023002"/>
    </source>
</evidence>
<accession>A0A318S4F6</accession>
<dbReference type="SUPFAM" id="SSF51905">
    <property type="entry name" value="FAD/NAD(P)-binding domain"/>
    <property type="match status" value="2"/>
</dbReference>
<dbReference type="GO" id="GO:0004497">
    <property type="term" value="F:monooxygenase activity"/>
    <property type="evidence" value="ECO:0007669"/>
    <property type="project" value="TreeGrafter"/>
</dbReference>
<reference evidence="2 3" key="1">
    <citation type="submission" date="2018-06" db="EMBL/GenBank/DDBJ databases">
        <title>Genomic Encyclopedia of Type Strains, Phase IV (KMG-IV): sequencing the most valuable type-strain genomes for metagenomic binning, comparative biology and taxonomic classification.</title>
        <authorList>
            <person name="Goeker M."/>
        </authorList>
    </citation>
    <scope>NUCLEOTIDE SEQUENCE [LARGE SCALE GENOMIC DNA]</scope>
    <source>
        <strain evidence="2 3">DSM 18048</strain>
    </source>
</reference>
<keyword evidence="3" id="KW-1185">Reference proteome</keyword>
<proteinExistence type="predicted"/>
<gene>
    <name evidence="2" type="ORF">DES52_10979</name>
</gene>
<dbReference type="EMBL" id="QJSX01000009">
    <property type="protein sequence ID" value="PYE53306.1"/>
    <property type="molecule type" value="Genomic_DNA"/>
</dbReference>
<dbReference type="InterPro" id="IPR050982">
    <property type="entry name" value="Auxin_biosynth/cation_transpt"/>
</dbReference>
<dbReference type="GO" id="GO:0050661">
    <property type="term" value="F:NADP binding"/>
    <property type="evidence" value="ECO:0007669"/>
    <property type="project" value="InterPro"/>
</dbReference>
<dbReference type="InterPro" id="IPR036188">
    <property type="entry name" value="FAD/NAD-bd_sf"/>
</dbReference>
<dbReference type="AlphaFoldDB" id="A0A318S4F6"/>
<sequence length="349" mass="38843">MSRVFDAVIVGAGPSGLATAYHLANARLDYTVLETGRRPTGSWPSHYDSLTLFSPARHSALPGLAYFGDPDRYPTRDEVIAYLERYALTFGLRIELETYVQGITRAGATFTVHADDGRTWRARNVIAATGAFRRPFVPIIAGRSAFQGLVLHSSAYRRPADFEGKRVIVVGSANSAVQIGVELARVARVTLAVRRNVRWVPQRIFGRDILDWAAPTHVEHLPLGRFGRLPTPTVVYDTGKYRAAFERRHLDQRSMFERFSRRGVVWPNGTEEQVDVVVFATGYRPNLEFLRGLGALDDRGEPYQRLGLSTRVPGLYYVGLPGQRSTSSGTLRGAGLDAAFVVRALQRRR</sequence>
<dbReference type="PANTHER" id="PTHR43539:SF78">
    <property type="entry name" value="FLAVIN-CONTAINING MONOOXYGENASE"/>
    <property type="match status" value="1"/>
</dbReference>
<dbReference type="GO" id="GO:0050660">
    <property type="term" value="F:flavin adenine dinucleotide binding"/>
    <property type="evidence" value="ECO:0007669"/>
    <property type="project" value="InterPro"/>
</dbReference>
<dbReference type="Pfam" id="PF13738">
    <property type="entry name" value="Pyr_redox_3"/>
    <property type="match status" value="1"/>
</dbReference>
<evidence type="ECO:0000313" key="3">
    <source>
        <dbReference type="Proteomes" id="UP000248326"/>
    </source>
</evidence>
<dbReference type="RefSeq" id="WP_110887112.1">
    <property type="nucleotide sequence ID" value="NZ_QJSX01000009.1"/>
</dbReference>
<dbReference type="PRINTS" id="PR00368">
    <property type="entry name" value="FADPNR"/>
</dbReference>
<dbReference type="PANTHER" id="PTHR43539">
    <property type="entry name" value="FLAVIN-BINDING MONOOXYGENASE-LIKE PROTEIN (AFU_ORTHOLOGUE AFUA_4G09220)"/>
    <property type="match status" value="1"/>
</dbReference>
<dbReference type="OrthoDB" id="9778740at2"/>
<dbReference type="PRINTS" id="PR00469">
    <property type="entry name" value="PNDRDTASEII"/>
</dbReference>
<dbReference type="Gene3D" id="3.50.50.60">
    <property type="entry name" value="FAD/NAD(P)-binding domain"/>
    <property type="match status" value="1"/>
</dbReference>
<dbReference type="PIRSF" id="PIRSF000332">
    <property type="entry name" value="FMO"/>
    <property type="match status" value="1"/>
</dbReference>
<protein>
    <submittedName>
        <fullName evidence="2">Putative flavoprotein involved in K+ transport</fullName>
    </submittedName>
</protein>
<name>A0A318S4F6_9DEIO</name>
<keyword evidence="1" id="KW-0560">Oxidoreductase</keyword>
<organism evidence="2 3">
    <name type="scientific">Deinococcus yavapaiensis KR-236</name>
    <dbReference type="NCBI Taxonomy" id="694435"/>
    <lineage>
        <taxon>Bacteria</taxon>
        <taxon>Thermotogati</taxon>
        <taxon>Deinococcota</taxon>
        <taxon>Deinococci</taxon>
        <taxon>Deinococcales</taxon>
        <taxon>Deinococcaceae</taxon>
        <taxon>Deinococcus</taxon>
    </lineage>
</organism>
<dbReference type="InterPro" id="IPR000960">
    <property type="entry name" value="Flavin_mOase"/>
</dbReference>
<dbReference type="Proteomes" id="UP000248326">
    <property type="component" value="Unassembled WGS sequence"/>
</dbReference>
<comment type="caution">
    <text evidence="2">The sequence shown here is derived from an EMBL/GenBank/DDBJ whole genome shotgun (WGS) entry which is preliminary data.</text>
</comment>
<evidence type="ECO:0000313" key="2">
    <source>
        <dbReference type="EMBL" id="PYE53306.1"/>
    </source>
</evidence>